<name>A0A1U9YZ34_9HYPH</name>
<feature type="compositionally biased region" description="Low complexity" evidence="1">
    <location>
        <begin position="205"/>
        <end position="218"/>
    </location>
</feature>
<feature type="compositionally biased region" description="Basic residues" evidence="1">
    <location>
        <begin position="192"/>
        <end position="204"/>
    </location>
</feature>
<dbReference type="EMBL" id="CP020330">
    <property type="protein sequence ID" value="AQZ50701.1"/>
    <property type="molecule type" value="Genomic_DNA"/>
</dbReference>
<dbReference type="Proteomes" id="UP000191135">
    <property type="component" value="Chromosome"/>
</dbReference>
<evidence type="ECO:0000256" key="1">
    <source>
        <dbReference type="SAM" id="MobiDB-lite"/>
    </source>
</evidence>
<keyword evidence="3" id="KW-1185">Reference proteome</keyword>
<protein>
    <submittedName>
        <fullName evidence="2">Uncharacterized protein</fullName>
    </submittedName>
</protein>
<dbReference type="AlphaFoldDB" id="A0A1U9YZ34"/>
<gene>
    <name evidence="2" type="ORF">Mame_01336</name>
</gene>
<dbReference type="KEGG" id="mmed:Mame_01336"/>
<evidence type="ECO:0000313" key="2">
    <source>
        <dbReference type="EMBL" id="AQZ50701.1"/>
    </source>
</evidence>
<accession>A0A1U9YZ34</accession>
<reference evidence="2 3" key="1">
    <citation type="submission" date="2017-03" db="EMBL/GenBank/DDBJ databases">
        <title>Foreign affairs: Plasmid Transfer between Roseobacters and Rhizobia.</title>
        <authorList>
            <person name="Bartling P."/>
            <person name="Bunk B."/>
            <person name="Overmann J."/>
            <person name="Brinkmann H."/>
            <person name="Petersen J."/>
        </authorList>
    </citation>
    <scope>NUCLEOTIDE SEQUENCE [LARGE SCALE GENOMIC DNA]</scope>
    <source>
        <strain evidence="2 3">MACL11</strain>
    </source>
</reference>
<organism evidence="2 3">
    <name type="scientific">Martelella mediterranea DSM 17316</name>
    <dbReference type="NCBI Taxonomy" id="1122214"/>
    <lineage>
        <taxon>Bacteria</taxon>
        <taxon>Pseudomonadati</taxon>
        <taxon>Pseudomonadota</taxon>
        <taxon>Alphaproteobacteria</taxon>
        <taxon>Hyphomicrobiales</taxon>
        <taxon>Aurantimonadaceae</taxon>
        <taxon>Martelella</taxon>
    </lineage>
</organism>
<proteinExistence type="predicted"/>
<feature type="region of interest" description="Disordered" evidence="1">
    <location>
        <begin position="188"/>
        <end position="218"/>
    </location>
</feature>
<evidence type="ECO:0000313" key="3">
    <source>
        <dbReference type="Proteomes" id="UP000191135"/>
    </source>
</evidence>
<sequence>MVGDRTVAAPAIASLMDCYALAAEEYLDRSLRRADVDLLTDEAVRHGIKEAVELGMIVRRHAGKPPFGEFVVLAGQARECGLLDSFEKMAAADAKAPHDMIVDAIESAGDCGVRLGKREKGLPPQPAEDTGLGETDSVLDLRLVLRTSRPGRQHADATMGRHHGVAAVDLRIVEGSAVDAGLQIIGHDQAGRRRRSGTCAHARRSSPATSASRSLAHR</sequence>